<feature type="transmembrane region" description="Helical" evidence="1">
    <location>
        <begin position="75"/>
        <end position="98"/>
    </location>
</feature>
<dbReference type="InterPro" id="IPR041622">
    <property type="entry name" value="SLATT_fungi"/>
</dbReference>
<reference evidence="3" key="1">
    <citation type="submission" date="2022-01" db="EMBL/GenBank/DDBJ databases">
        <title>Comparative genomics reveals a dynamic genome evolution in the ectomycorrhizal milk-cap (Lactarius) mushrooms.</title>
        <authorList>
            <consortium name="DOE Joint Genome Institute"/>
            <person name="Lebreton A."/>
            <person name="Tang N."/>
            <person name="Kuo A."/>
            <person name="LaButti K."/>
            <person name="Drula E."/>
            <person name="Barry K."/>
            <person name="Clum A."/>
            <person name="Lipzen A."/>
            <person name="Mousain D."/>
            <person name="Ng V."/>
            <person name="Wang R."/>
            <person name="Wang X."/>
            <person name="Dai Y."/>
            <person name="Henrissat B."/>
            <person name="Grigoriev I.V."/>
            <person name="Guerin-Laguette A."/>
            <person name="Yu F."/>
            <person name="Martin F.M."/>
        </authorList>
    </citation>
    <scope>NUCLEOTIDE SEQUENCE</scope>
    <source>
        <strain evidence="3">QP</strain>
    </source>
</reference>
<protein>
    <recommendedName>
        <fullName evidence="2">SMODS and SLOG-associating 2TM effector domain-containing protein</fullName>
    </recommendedName>
</protein>
<evidence type="ECO:0000256" key="1">
    <source>
        <dbReference type="SAM" id="Phobius"/>
    </source>
</evidence>
<dbReference type="EMBL" id="JAKELL010000111">
    <property type="protein sequence ID" value="KAH8981723.1"/>
    <property type="molecule type" value="Genomic_DNA"/>
</dbReference>
<organism evidence="3 4">
    <name type="scientific">Lactarius akahatsu</name>
    <dbReference type="NCBI Taxonomy" id="416441"/>
    <lineage>
        <taxon>Eukaryota</taxon>
        <taxon>Fungi</taxon>
        <taxon>Dikarya</taxon>
        <taxon>Basidiomycota</taxon>
        <taxon>Agaricomycotina</taxon>
        <taxon>Agaricomycetes</taxon>
        <taxon>Russulales</taxon>
        <taxon>Russulaceae</taxon>
        <taxon>Lactarius</taxon>
    </lineage>
</organism>
<keyword evidence="1" id="KW-0472">Membrane</keyword>
<dbReference type="Proteomes" id="UP001201163">
    <property type="component" value="Unassembled WGS sequence"/>
</dbReference>
<keyword evidence="1" id="KW-1133">Transmembrane helix</keyword>
<evidence type="ECO:0000313" key="3">
    <source>
        <dbReference type="EMBL" id="KAH8981723.1"/>
    </source>
</evidence>
<keyword evidence="1" id="KW-0812">Transmembrane</keyword>
<comment type="caution">
    <text evidence="3">The sequence shown here is derived from an EMBL/GenBank/DDBJ whole genome shotgun (WGS) entry which is preliminary data.</text>
</comment>
<evidence type="ECO:0000313" key="4">
    <source>
        <dbReference type="Proteomes" id="UP001201163"/>
    </source>
</evidence>
<dbReference type="AlphaFoldDB" id="A0AAD4L604"/>
<dbReference type="Pfam" id="PF18142">
    <property type="entry name" value="SLATT_fungal"/>
    <property type="match status" value="1"/>
</dbReference>
<sequence length="214" mass="22741">MVRQHEDRVHVRSLVNFYLSSWPPDPPVGGAGFSSFGQYPEGSVGARLHPTIDDATLECAKAARTGENKPQLTEWFLNTAIGLQVLIGALTTALGAALSGKNTSVAISILGGAATILASYLARMRSSNEPESSRNRADALNHFLREIKGFQMDHGHELGHEWDEKINGFRLGLENTLGSRPGSVTINPEGAGLNSGVEKGAGVVNPVPRFDGVG</sequence>
<dbReference type="NCBIfam" id="NF033635">
    <property type="entry name" value="SLATT_fungal"/>
    <property type="match status" value="1"/>
</dbReference>
<name>A0AAD4L604_9AGAM</name>
<feature type="transmembrane region" description="Helical" evidence="1">
    <location>
        <begin position="104"/>
        <end position="122"/>
    </location>
</feature>
<evidence type="ECO:0000259" key="2">
    <source>
        <dbReference type="Pfam" id="PF18142"/>
    </source>
</evidence>
<feature type="domain" description="SMODS and SLOG-associating 2TM effector" evidence="2">
    <location>
        <begin position="65"/>
        <end position="174"/>
    </location>
</feature>
<gene>
    <name evidence="3" type="ORF">EDB92DRAFT_1805045</name>
</gene>
<accession>A0AAD4L604</accession>
<proteinExistence type="predicted"/>
<keyword evidence="4" id="KW-1185">Reference proteome</keyword>